<proteinExistence type="predicted"/>
<evidence type="ECO:0000313" key="2">
    <source>
        <dbReference type="EMBL" id="KAJ8318955.1"/>
    </source>
</evidence>
<dbReference type="PANTHER" id="PTHR35378">
    <property type="entry name" value="UNNAMED PRODUCT"/>
    <property type="match status" value="1"/>
</dbReference>
<protein>
    <submittedName>
        <fullName evidence="2">Uncharacterized protein</fullName>
    </submittedName>
</protein>
<gene>
    <name evidence="2" type="ORF">KUTeg_004046</name>
</gene>
<reference evidence="2 3" key="1">
    <citation type="submission" date="2022-12" db="EMBL/GenBank/DDBJ databases">
        <title>Chromosome-level genome of Tegillarca granosa.</title>
        <authorList>
            <person name="Kim J."/>
        </authorList>
    </citation>
    <scope>NUCLEOTIDE SEQUENCE [LARGE SCALE GENOMIC DNA]</scope>
    <source>
        <strain evidence="2">Teg-2019</strain>
        <tissue evidence="2">Adductor muscle</tissue>
    </source>
</reference>
<comment type="caution">
    <text evidence="2">The sequence shown here is derived from an EMBL/GenBank/DDBJ whole genome shotgun (WGS) entry which is preliminary data.</text>
</comment>
<organism evidence="2 3">
    <name type="scientific">Tegillarca granosa</name>
    <name type="common">Malaysian cockle</name>
    <name type="synonym">Anadara granosa</name>
    <dbReference type="NCBI Taxonomy" id="220873"/>
    <lineage>
        <taxon>Eukaryota</taxon>
        <taxon>Metazoa</taxon>
        <taxon>Spiralia</taxon>
        <taxon>Lophotrochozoa</taxon>
        <taxon>Mollusca</taxon>
        <taxon>Bivalvia</taxon>
        <taxon>Autobranchia</taxon>
        <taxon>Pteriomorphia</taxon>
        <taxon>Arcoida</taxon>
        <taxon>Arcoidea</taxon>
        <taxon>Arcidae</taxon>
        <taxon>Tegillarca</taxon>
    </lineage>
</organism>
<dbReference type="EMBL" id="JARBDR010000214">
    <property type="protein sequence ID" value="KAJ8318955.1"/>
    <property type="molecule type" value="Genomic_DNA"/>
</dbReference>
<feature type="compositionally biased region" description="Basic and acidic residues" evidence="1">
    <location>
        <begin position="249"/>
        <end position="260"/>
    </location>
</feature>
<feature type="region of interest" description="Disordered" evidence="1">
    <location>
        <begin position="249"/>
        <end position="297"/>
    </location>
</feature>
<evidence type="ECO:0000256" key="1">
    <source>
        <dbReference type="SAM" id="MobiDB-lite"/>
    </source>
</evidence>
<dbReference type="PANTHER" id="PTHR35378:SF1">
    <property type="entry name" value="C2H2-TYPE DOMAIN-CONTAINING PROTEIN"/>
    <property type="match status" value="1"/>
</dbReference>
<feature type="compositionally biased region" description="Polar residues" evidence="1">
    <location>
        <begin position="268"/>
        <end position="285"/>
    </location>
</feature>
<sequence>MTILSLFPSEIRYTQDSIGNKFGRCTSHRNTFIGETLDDLLLRRCSVYDIPRINVIRRNEKYYTADNRRLWVFKKAEELGGCDRIPVYVSDEDYIPSIKWTTYNDGESLYVRGNPRGWHWTTVQPRPKRTIVNHVETIKEIIATPSSTSINMDTNRNHTEQVVIDVKENEEIYDENNSQEKIGHDNIAYTQDEELALEQEKNTENVDIKDLLDKKLTVENLVINNTKDIFELKEDACLNEEKLAEEKLSSVERLENKTQDTNDNQDNGSFSDDLSNEIEQSSTVVETKDTDARSVTNNQENDNSICAINMEELSDKTTGRCCKPTELKICFARNRCRIVLGVKIQMKLETK</sequence>
<evidence type="ECO:0000313" key="3">
    <source>
        <dbReference type="Proteomes" id="UP001217089"/>
    </source>
</evidence>
<keyword evidence="3" id="KW-1185">Reference proteome</keyword>
<name>A0ABQ9FRP4_TEGGR</name>
<dbReference type="Proteomes" id="UP001217089">
    <property type="component" value="Unassembled WGS sequence"/>
</dbReference>
<accession>A0ABQ9FRP4</accession>